<evidence type="ECO:0000313" key="3">
    <source>
        <dbReference type="Proteomes" id="UP001597545"/>
    </source>
</evidence>
<dbReference type="RefSeq" id="WP_380903302.1">
    <property type="nucleotide sequence ID" value="NZ_JBHUEG010000001.1"/>
</dbReference>
<dbReference type="Pfam" id="PF01381">
    <property type="entry name" value="HTH_3"/>
    <property type="match status" value="1"/>
</dbReference>
<dbReference type="CDD" id="cd00093">
    <property type="entry name" value="HTH_XRE"/>
    <property type="match status" value="1"/>
</dbReference>
<evidence type="ECO:0000313" key="2">
    <source>
        <dbReference type="EMBL" id="MFD2547983.1"/>
    </source>
</evidence>
<dbReference type="SUPFAM" id="SSF141571">
    <property type="entry name" value="Pentapeptide repeat-like"/>
    <property type="match status" value="2"/>
</dbReference>
<keyword evidence="3" id="KW-1185">Reference proteome</keyword>
<protein>
    <submittedName>
        <fullName evidence="2">Pentapeptide repeat-containing protein</fullName>
    </submittedName>
</protein>
<gene>
    <name evidence="2" type="ORF">ACFSR5_10050</name>
</gene>
<dbReference type="SUPFAM" id="SSF47413">
    <property type="entry name" value="lambda repressor-like DNA-binding domains"/>
    <property type="match status" value="1"/>
</dbReference>
<dbReference type="Proteomes" id="UP001597545">
    <property type="component" value="Unassembled WGS sequence"/>
</dbReference>
<dbReference type="PROSITE" id="PS50943">
    <property type="entry name" value="HTH_CROC1"/>
    <property type="match status" value="1"/>
</dbReference>
<reference evidence="3" key="1">
    <citation type="journal article" date="2019" name="Int. J. Syst. Evol. Microbiol.">
        <title>The Global Catalogue of Microorganisms (GCM) 10K type strain sequencing project: providing services to taxonomists for standard genome sequencing and annotation.</title>
        <authorList>
            <consortium name="The Broad Institute Genomics Platform"/>
            <consortium name="The Broad Institute Genome Sequencing Center for Infectious Disease"/>
            <person name="Wu L."/>
            <person name="Ma J."/>
        </authorList>
    </citation>
    <scope>NUCLEOTIDE SEQUENCE [LARGE SCALE GENOMIC DNA]</scope>
    <source>
        <strain evidence="3">KCTC 42662</strain>
    </source>
</reference>
<dbReference type="InterPro" id="IPR051082">
    <property type="entry name" value="Pentapeptide-BTB/POZ_domain"/>
</dbReference>
<organism evidence="2 3">
    <name type="scientific">Sphingobacterium suaedae</name>
    <dbReference type="NCBI Taxonomy" id="1686402"/>
    <lineage>
        <taxon>Bacteria</taxon>
        <taxon>Pseudomonadati</taxon>
        <taxon>Bacteroidota</taxon>
        <taxon>Sphingobacteriia</taxon>
        <taxon>Sphingobacteriales</taxon>
        <taxon>Sphingobacteriaceae</taxon>
        <taxon>Sphingobacterium</taxon>
    </lineage>
</organism>
<dbReference type="PANTHER" id="PTHR14136:SF17">
    <property type="entry name" value="BTB_POZ DOMAIN-CONTAINING PROTEIN KCTD9"/>
    <property type="match status" value="1"/>
</dbReference>
<dbReference type="Pfam" id="PF00805">
    <property type="entry name" value="Pentapeptide"/>
    <property type="match status" value="1"/>
</dbReference>
<name>A0ABW5KIH8_9SPHI</name>
<dbReference type="InterPro" id="IPR001387">
    <property type="entry name" value="Cro/C1-type_HTH"/>
</dbReference>
<evidence type="ECO:0000259" key="1">
    <source>
        <dbReference type="PROSITE" id="PS50943"/>
    </source>
</evidence>
<dbReference type="InterPro" id="IPR001646">
    <property type="entry name" value="5peptide_repeat"/>
</dbReference>
<dbReference type="InterPro" id="IPR010982">
    <property type="entry name" value="Lambda_DNA-bd_dom_sf"/>
</dbReference>
<comment type="caution">
    <text evidence="2">The sequence shown here is derived from an EMBL/GenBank/DDBJ whole genome shotgun (WGS) entry which is preliminary data.</text>
</comment>
<dbReference type="EMBL" id="JBHULR010000004">
    <property type="protein sequence ID" value="MFD2547983.1"/>
    <property type="molecule type" value="Genomic_DNA"/>
</dbReference>
<sequence>MLTTKIIGSRIVAARKNKNLSQAQLAEQLFISAQAVGKWERGESMPDMITFNRLADILHVDLNYFSENFAADDAIGLSPVSAVVPTLPKKRQWDMSGGNWSDADFSGLNNLEKKLSSSNFRNCEFQASVLSGLLLKGNNVEHCDFSGANLCHAQIEHSSLAKSSFRDSVLNNATVTGSEISRCDFSGANLSHVTFKSGGFSRNIAANAIWLHTSFLATQLTDVVFETDLEHCIFEHCGFKRIVFQKINIHQTFFKNNSLKGLTFVDCTADRMSYEFLKNGKVNLSGLSIAPEGNSKLSTAVTKH</sequence>
<feature type="domain" description="HTH cro/C1-type" evidence="1">
    <location>
        <begin position="11"/>
        <end position="65"/>
    </location>
</feature>
<dbReference type="PANTHER" id="PTHR14136">
    <property type="entry name" value="BTB_POZ DOMAIN-CONTAINING PROTEIN KCTD9"/>
    <property type="match status" value="1"/>
</dbReference>
<dbReference type="Gene3D" id="1.10.260.40">
    <property type="entry name" value="lambda repressor-like DNA-binding domains"/>
    <property type="match status" value="1"/>
</dbReference>
<accession>A0ABW5KIH8</accession>
<dbReference type="SMART" id="SM00530">
    <property type="entry name" value="HTH_XRE"/>
    <property type="match status" value="1"/>
</dbReference>
<proteinExistence type="predicted"/>
<dbReference type="Gene3D" id="2.160.20.80">
    <property type="entry name" value="E3 ubiquitin-protein ligase SopA"/>
    <property type="match status" value="1"/>
</dbReference>